<accession>F2DBP1</accession>
<name>F2DBP1_HORVV</name>
<proteinExistence type="evidence at transcript level"/>
<dbReference type="AlphaFoldDB" id="F2DBP1"/>
<reference evidence="1" key="1">
    <citation type="journal article" date="2011" name="Plant Physiol.">
        <title>Comprehensive sequence analysis of 24,783 barley full-length cDNAs derived from 12 clone libraries.</title>
        <authorList>
            <person name="Matsumoto T."/>
            <person name="Tanaka T."/>
            <person name="Sakai H."/>
            <person name="Amano N."/>
            <person name="Kanamori H."/>
            <person name="Kurita K."/>
            <person name="Kikuta A."/>
            <person name="Kamiya K."/>
            <person name="Yamamoto M."/>
            <person name="Ikawa H."/>
            <person name="Fujii N."/>
            <person name="Hori K."/>
            <person name="Itoh T."/>
            <person name="Sato K."/>
        </authorList>
    </citation>
    <scope>NUCLEOTIDE SEQUENCE</scope>
    <source>
        <tissue evidence="1">Shoot</tissue>
    </source>
</reference>
<organism evidence="1">
    <name type="scientific">Hordeum vulgare subsp. vulgare</name>
    <name type="common">Domesticated barley</name>
    <dbReference type="NCBI Taxonomy" id="112509"/>
    <lineage>
        <taxon>Eukaryota</taxon>
        <taxon>Viridiplantae</taxon>
        <taxon>Streptophyta</taxon>
        <taxon>Embryophyta</taxon>
        <taxon>Tracheophyta</taxon>
        <taxon>Spermatophyta</taxon>
        <taxon>Magnoliopsida</taxon>
        <taxon>Liliopsida</taxon>
        <taxon>Poales</taxon>
        <taxon>Poaceae</taxon>
        <taxon>BOP clade</taxon>
        <taxon>Pooideae</taxon>
        <taxon>Triticodae</taxon>
        <taxon>Triticeae</taxon>
        <taxon>Hordeinae</taxon>
        <taxon>Hordeum</taxon>
    </lineage>
</organism>
<sequence length="75" mass="8351">MKQVGAALKRVGAAMKRRVVVEARRGLQWSVVGRGRCCHGSYCAELFGLPSALPFEKHPNGSRMLRCNAQRQHQC</sequence>
<protein>
    <submittedName>
        <fullName evidence="1">Predicted protein</fullName>
    </submittedName>
</protein>
<dbReference type="EMBL" id="AK361305">
    <property type="protein sequence ID" value="BAJ92512.1"/>
    <property type="molecule type" value="mRNA"/>
</dbReference>
<evidence type="ECO:0000313" key="1">
    <source>
        <dbReference type="EMBL" id="BAJ92512.1"/>
    </source>
</evidence>